<proteinExistence type="predicted"/>
<dbReference type="RefSeq" id="WP_209557455.1">
    <property type="nucleotide sequence ID" value="NZ_JAEDXU010000004.1"/>
</dbReference>
<comment type="caution">
    <text evidence="2">The sequence shown here is derived from an EMBL/GenBank/DDBJ whole genome shotgun (WGS) entry which is preliminary data.</text>
</comment>
<sequence length="288" mass="32297">MTDQDKELFRKAVDQISVPKNEVQRALARGLQAAPAAKPRRAGLWVEISVTLAAVASILILVRVTMLKPETSKPNDLLTTVSSTVTEPMISRGELSAYNWRTADETFYSFSVGEVQVKALNQESVFYGYTIVGDTLQLFDSTETIQYSYTLTKEGQAITLTPVEDESEKIVLEPIIVKRYTQADVDALETETAPDLIAHEWMMEGDDDEAFSILTFDAAILKNTLDDNDTVIFGTYTVNGNEIQITYDAIGGLHSSYHIYRDGDRLVFWPSDANDHKEERQMVLEPRK</sequence>
<evidence type="ECO:0008006" key="4">
    <source>
        <dbReference type="Google" id="ProtNLM"/>
    </source>
</evidence>
<keyword evidence="1" id="KW-0472">Membrane</keyword>
<feature type="transmembrane region" description="Helical" evidence="1">
    <location>
        <begin position="44"/>
        <end position="64"/>
    </location>
</feature>
<accession>A0ABS4CJ66</accession>
<dbReference type="Proteomes" id="UP000673375">
    <property type="component" value="Unassembled WGS sequence"/>
</dbReference>
<evidence type="ECO:0000256" key="1">
    <source>
        <dbReference type="SAM" id="Phobius"/>
    </source>
</evidence>
<keyword evidence="1" id="KW-1133">Transmembrane helix</keyword>
<evidence type="ECO:0000313" key="2">
    <source>
        <dbReference type="EMBL" id="MBP1046668.1"/>
    </source>
</evidence>
<name>A0ABS4CJ66_9ENTE</name>
<evidence type="ECO:0000313" key="3">
    <source>
        <dbReference type="Proteomes" id="UP000673375"/>
    </source>
</evidence>
<protein>
    <recommendedName>
        <fullName evidence="4">DUF4179 domain-containing protein</fullName>
    </recommendedName>
</protein>
<reference evidence="2 3" key="1">
    <citation type="submission" date="2020-12" db="EMBL/GenBank/DDBJ databases">
        <title>Vagococcus allomyrinae sp. nov. and Enterococcus lavae sp. nov., isolated from the larvae of Allomyrina dichotoma.</title>
        <authorList>
            <person name="Lee S.D."/>
        </authorList>
    </citation>
    <scope>NUCLEOTIDE SEQUENCE [LARGE SCALE GENOMIC DNA]</scope>
    <source>
        <strain evidence="2 3">BWM-S5</strain>
    </source>
</reference>
<gene>
    <name evidence="2" type="ORF">I6N96_10240</name>
</gene>
<dbReference type="EMBL" id="JAEDXU010000004">
    <property type="protein sequence ID" value="MBP1046668.1"/>
    <property type="molecule type" value="Genomic_DNA"/>
</dbReference>
<keyword evidence="1" id="KW-0812">Transmembrane</keyword>
<keyword evidence="3" id="KW-1185">Reference proteome</keyword>
<organism evidence="2 3">
    <name type="scientific">Enterococcus larvae</name>
    <dbReference type="NCBI Taxonomy" id="2794352"/>
    <lineage>
        <taxon>Bacteria</taxon>
        <taxon>Bacillati</taxon>
        <taxon>Bacillota</taxon>
        <taxon>Bacilli</taxon>
        <taxon>Lactobacillales</taxon>
        <taxon>Enterococcaceae</taxon>
        <taxon>Enterococcus</taxon>
    </lineage>
</organism>